<dbReference type="AlphaFoldDB" id="A0A0V1M962"/>
<evidence type="ECO:0000313" key="1">
    <source>
        <dbReference type="EMBL" id="KRZ68259.1"/>
    </source>
</evidence>
<sequence length="75" mass="8439">MQVRCATAVQDRWYNAVDLKAIIKVKIVNSNFRITTVIINALNGRDKILARKNIALANVISHHISDHSPTMTKQV</sequence>
<organism evidence="1 2">
    <name type="scientific">Trichinella papuae</name>
    <dbReference type="NCBI Taxonomy" id="268474"/>
    <lineage>
        <taxon>Eukaryota</taxon>
        <taxon>Metazoa</taxon>
        <taxon>Ecdysozoa</taxon>
        <taxon>Nematoda</taxon>
        <taxon>Enoplea</taxon>
        <taxon>Dorylaimia</taxon>
        <taxon>Trichinellida</taxon>
        <taxon>Trichinellidae</taxon>
        <taxon>Trichinella</taxon>
    </lineage>
</organism>
<dbReference type="Proteomes" id="UP000054843">
    <property type="component" value="Unassembled WGS sequence"/>
</dbReference>
<proteinExistence type="predicted"/>
<accession>A0A0V1M962</accession>
<name>A0A0V1M962_9BILA</name>
<reference evidence="1 2" key="1">
    <citation type="submission" date="2015-01" db="EMBL/GenBank/DDBJ databases">
        <title>Evolution of Trichinella species and genotypes.</title>
        <authorList>
            <person name="Korhonen P.K."/>
            <person name="Edoardo P."/>
            <person name="Giuseppe L.R."/>
            <person name="Gasser R.B."/>
        </authorList>
    </citation>
    <scope>NUCLEOTIDE SEQUENCE [LARGE SCALE GENOMIC DNA]</scope>
    <source>
        <strain evidence="1">ISS1980</strain>
    </source>
</reference>
<dbReference type="EMBL" id="JYDO01000170">
    <property type="protein sequence ID" value="KRZ68259.1"/>
    <property type="molecule type" value="Genomic_DNA"/>
</dbReference>
<protein>
    <submittedName>
        <fullName evidence="1">Uncharacterized protein</fullName>
    </submittedName>
</protein>
<comment type="caution">
    <text evidence="1">The sequence shown here is derived from an EMBL/GenBank/DDBJ whole genome shotgun (WGS) entry which is preliminary data.</text>
</comment>
<keyword evidence="2" id="KW-1185">Reference proteome</keyword>
<gene>
    <name evidence="1" type="ORF">T10_6063</name>
</gene>
<evidence type="ECO:0000313" key="2">
    <source>
        <dbReference type="Proteomes" id="UP000054843"/>
    </source>
</evidence>